<dbReference type="Proteomes" id="UP000191980">
    <property type="component" value="Unassembled WGS sequence"/>
</dbReference>
<dbReference type="AlphaFoldDB" id="A0A1V8M4K1"/>
<keyword evidence="1" id="KW-0175">Coiled coil</keyword>
<protein>
    <submittedName>
        <fullName evidence="2">Uncharacterized protein</fullName>
    </submittedName>
</protein>
<evidence type="ECO:0000313" key="3">
    <source>
        <dbReference type="Proteomes" id="UP000191980"/>
    </source>
</evidence>
<comment type="caution">
    <text evidence="2">The sequence shown here is derived from an EMBL/GenBank/DDBJ whole genome shotgun (WGS) entry which is preliminary data.</text>
</comment>
<reference evidence="2 3" key="1">
    <citation type="submission" date="2015-12" db="EMBL/GenBank/DDBJ databases">
        <authorList>
            <person name="Shamseldin A."/>
            <person name="Moawad H."/>
            <person name="Abd El-Rahim W.M."/>
            <person name="Sadowsky M.J."/>
        </authorList>
    </citation>
    <scope>NUCLEOTIDE SEQUENCE [LARGE SCALE GENOMIC DNA]</scope>
    <source>
        <strain evidence="2 3">WF1</strain>
    </source>
</reference>
<dbReference type="InterPro" id="IPR016866">
    <property type="entry name" value="UCP028069"/>
</dbReference>
<dbReference type="RefSeq" id="WP_080521074.1">
    <property type="nucleotide sequence ID" value="NZ_LPUF01000001.1"/>
</dbReference>
<dbReference type="PIRSF" id="PIRSF028069">
    <property type="entry name" value="UCP028069"/>
    <property type="match status" value="1"/>
</dbReference>
<dbReference type="STRING" id="1420851.AU255_00630"/>
<dbReference type="Pfam" id="PF11932">
    <property type="entry name" value="DUF3450"/>
    <property type="match status" value="1"/>
</dbReference>
<accession>A0A1V8M4K1</accession>
<evidence type="ECO:0000313" key="2">
    <source>
        <dbReference type="EMBL" id="OQK16448.1"/>
    </source>
</evidence>
<keyword evidence="3" id="KW-1185">Reference proteome</keyword>
<feature type="coiled-coil region" evidence="1">
    <location>
        <begin position="72"/>
        <end position="99"/>
    </location>
</feature>
<organism evidence="2 3">
    <name type="scientific">Methyloprofundus sedimenti</name>
    <dbReference type="NCBI Taxonomy" id="1420851"/>
    <lineage>
        <taxon>Bacteria</taxon>
        <taxon>Pseudomonadati</taxon>
        <taxon>Pseudomonadota</taxon>
        <taxon>Gammaproteobacteria</taxon>
        <taxon>Methylococcales</taxon>
        <taxon>Methylococcaceae</taxon>
        <taxon>Methyloprofundus</taxon>
    </lineage>
</organism>
<dbReference type="OrthoDB" id="5880116at2"/>
<name>A0A1V8M4K1_9GAMM</name>
<sequence>MIHLWRGIPRQFVTLPLLATLVQPVYATHLDSATQVQQQIHNKASQSQHKVEKLDDQTQSMLAEFREASLELKNLEVYHDQLEKIVSSQEQEKIDLNEQMLEIEITQRNIIPLMLRMQKVLEQFVELDAPFLQQERKLRITSLQQMMDRSDIDLAEKYRRLIEAYMIETDYGRTIESYTGNLELDGKKNTVDFLRFGRLGLYYLTLDGSQAGYWMRKEKRWETLSDSYRSSILQGLRIAKKQTAPDLLKLPVSAPEAVQ</sequence>
<proteinExistence type="predicted"/>
<evidence type="ECO:0000256" key="1">
    <source>
        <dbReference type="SAM" id="Coils"/>
    </source>
</evidence>
<dbReference type="EMBL" id="LPUF01000001">
    <property type="protein sequence ID" value="OQK16448.1"/>
    <property type="molecule type" value="Genomic_DNA"/>
</dbReference>
<gene>
    <name evidence="2" type="ORF">AU255_00630</name>
</gene>